<comment type="caution">
    <text evidence="2">The sequence shown here is derived from an EMBL/GenBank/DDBJ whole genome shotgun (WGS) entry which is preliminary data.</text>
</comment>
<proteinExistence type="predicted"/>
<feature type="transmembrane region" description="Helical" evidence="1">
    <location>
        <begin position="52"/>
        <end position="70"/>
    </location>
</feature>
<evidence type="ECO:0000313" key="3">
    <source>
        <dbReference type="Proteomes" id="UP001499974"/>
    </source>
</evidence>
<reference evidence="3" key="1">
    <citation type="journal article" date="2019" name="Int. J. Syst. Evol. Microbiol.">
        <title>The Global Catalogue of Microorganisms (GCM) 10K type strain sequencing project: providing services to taxonomists for standard genome sequencing and annotation.</title>
        <authorList>
            <consortium name="The Broad Institute Genomics Platform"/>
            <consortium name="The Broad Institute Genome Sequencing Center for Infectious Disease"/>
            <person name="Wu L."/>
            <person name="Ma J."/>
        </authorList>
    </citation>
    <scope>NUCLEOTIDE SEQUENCE [LARGE SCALE GENOMIC DNA]</scope>
    <source>
        <strain evidence="3">JCM 18531</strain>
    </source>
</reference>
<sequence length="111" mass="11598">MKLLAAVGLLLVGAATAVATIAVHELVWGFVLALAATAVTVFALPPGWWSRLAFVAGWVVMVGWLTVPRAEGDYLISQDWQGYGVLGFGMVLLVVGLATLPRPGRSAPDAP</sequence>
<dbReference type="Proteomes" id="UP001499974">
    <property type="component" value="Unassembled WGS sequence"/>
</dbReference>
<evidence type="ECO:0000313" key="2">
    <source>
        <dbReference type="EMBL" id="GAA4697722.1"/>
    </source>
</evidence>
<keyword evidence="3" id="KW-1185">Reference proteome</keyword>
<name>A0ABP8X2Q9_9ACTN</name>
<dbReference type="RefSeq" id="WP_345520243.1">
    <property type="nucleotide sequence ID" value="NZ_BAABKM010000002.1"/>
</dbReference>
<evidence type="ECO:0008006" key="4">
    <source>
        <dbReference type="Google" id="ProtNLM"/>
    </source>
</evidence>
<protein>
    <recommendedName>
        <fullName evidence="4">SPW repeat-containing protein</fullName>
    </recommendedName>
</protein>
<gene>
    <name evidence="2" type="ORF">GCM10023349_11960</name>
</gene>
<keyword evidence="1" id="KW-1133">Transmembrane helix</keyword>
<dbReference type="EMBL" id="BAABKM010000002">
    <property type="protein sequence ID" value="GAA4697722.1"/>
    <property type="molecule type" value="Genomic_DNA"/>
</dbReference>
<evidence type="ECO:0000256" key="1">
    <source>
        <dbReference type="SAM" id="Phobius"/>
    </source>
</evidence>
<keyword evidence="1" id="KW-0812">Transmembrane</keyword>
<feature type="transmembrane region" description="Helical" evidence="1">
    <location>
        <begin position="27"/>
        <end position="45"/>
    </location>
</feature>
<keyword evidence="1" id="KW-0472">Membrane</keyword>
<feature type="transmembrane region" description="Helical" evidence="1">
    <location>
        <begin position="82"/>
        <end position="100"/>
    </location>
</feature>
<accession>A0ABP8X2Q9</accession>
<organism evidence="2 3">
    <name type="scientific">Nocardioides conyzicola</name>
    <dbReference type="NCBI Taxonomy" id="1651781"/>
    <lineage>
        <taxon>Bacteria</taxon>
        <taxon>Bacillati</taxon>
        <taxon>Actinomycetota</taxon>
        <taxon>Actinomycetes</taxon>
        <taxon>Propionibacteriales</taxon>
        <taxon>Nocardioidaceae</taxon>
        <taxon>Nocardioides</taxon>
    </lineage>
</organism>